<dbReference type="AlphaFoldDB" id="X6P4H4"/>
<feature type="non-terminal residue" evidence="5">
    <location>
        <position position="1"/>
    </location>
</feature>
<organism evidence="5 6">
    <name type="scientific">Reticulomyxa filosa</name>
    <dbReference type="NCBI Taxonomy" id="46433"/>
    <lineage>
        <taxon>Eukaryota</taxon>
        <taxon>Sar</taxon>
        <taxon>Rhizaria</taxon>
        <taxon>Retaria</taxon>
        <taxon>Foraminifera</taxon>
        <taxon>Monothalamids</taxon>
        <taxon>Reticulomyxidae</taxon>
        <taxon>Reticulomyxa</taxon>
    </lineage>
</organism>
<dbReference type="EMBL" id="ASPP01004161">
    <property type="protein sequence ID" value="ETO32497.1"/>
    <property type="molecule type" value="Genomic_DNA"/>
</dbReference>
<evidence type="ECO:0000256" key="1">
    <source>
        <dbReference type="ARBA" id="ARBA00022574"/>
    </source>
</evidence>
<keyword evidence="1 3" id="KW-0853">WD repeat</keyword>
<keyword evidence="6" id="KW-1185">Reference proteome</keyword>
<dbReference type="InterPro" id="IPR036322">
    <property type="entry name" value="WD40_repeat_dom_sf"/>
</dbReference>
<dbReference type="GO" id="GO:0030621">
    <property type="term" value="F:U4 snRNA binding"/>
    <property type="evidence" value="ECO:0007669"/>
    <property type="project" value="TreeGrafter"/>
</dbReference>
<protein>
    <submittedName>
        <fullName evidence="5">Uncharacterized protein</fullName>
    </submittedName>
</protein>
<accession>X6P4H4</accession>
<sequence length="127" mass="14891">WDIRSGQQIQVFSGHSNWVYAVEYSPFVVNIKAVGGNSNVICSASKDNTIRFWDIRSNKNQLYTINAFDNDNDDDGITCLKFVSLRKKRKCNKQKLNDHINFLFGKTWIKFVSKFFILSVIYFFCWN</sequence>
<feature type="repeat" description="WD" evidence="3">
    <location>
        <begin position="12"/>
        <end position="63"/>
    </location>
</feature>
<dbReference type="InterPro" id="IPR019775">
    <property type="entry name" value="WD40_repeat_CS"/>
</dbReference>
<dbReference type="PANTHER" id="PTHR19846:SF0">
    <property type="entry name" value="PRE-MRNA PROCESSING FACTOR 4"/>
    <property type="match status" value="1"/>
</dbReference>
<evidence type="ECO:0000256" key="3">
    <source>
        <dbReference type="PROSITE-ProRule" id="PRU00221"/>
    </source>
</evidence>
<evidence type="ECO:0000313" key="6">
    <source>
        <dbReference type="Proteomes" id="UP000023152"/>
    </source>
</evidence>
<dbReference type="SUPFAM" id="SSF50978">
    <property type="entry name" value="WD40 repeat-like"/>
    <property type="match status" value="1"/>
</dbReference>
<dbReference type="GO" id="GO:0000398">
    <property type="term" value="P:mRNA splicing, via spliceosome"/>
    <property type="evidence" value="ECO:0007669"/>
    <property type="project" value="TreeGrafter"/>
</dbReference>
<dbReference type="GO" id="GO:0017070">
    <property type="term" value="F:U6 snRNA binding"/>
    <property type="evidence" value="ECO:0007669"/>
    <property type="project" value="TreeGrafter"/>
</dbReference>
<keyword evidence="4" id="KW-0812">Transmembrane</keyword>
<dbReference type="PROSITE" id="PS50294">
    <property type="entry name" value="WD_REPEATS_REGION"/>
    <property type="match status" value="1"/>
</dbReference>
<dbReference type="PROSITE" id="PS00678">
    <property type="entry name" value="WD_REPEATS_1"/>
    <property type="match status" value="1"/>
</dbReference>
<dbReference type="SMART" id="SM00320">
    <property type="entry name" value="WD40"/>
    <property type="match status" value="1"/>
</dbReference>
<dbReference type="PANTHER" id="PTHR19846">
    <property type="entry name" value="WD40 REPEAT PROTEIN"/>
    <property type="match status" value="1"/>
</dbReference>
<keyword evidence="4" id="KW-1133">Transmembrane helix</keyword>
<evidence type="ECO:0000256" key="4">
    <source>
        <dbReference type="SAM" id="Phobius"/>
    </source>
</evidence>
<dbReference type="InterPro" id="IPR015943">
    <property type="entry name" value="WD40/YVTN_repeat-like_dom_sf"/>
</dbReference>
<name>X6P4H4_RETFI</name>
<evidence type="ECO:0000313" key="5">
    <source>
        <dbReference type="EMBL" id="ETO32497.1"/>
    </source>
</evidence>
<dbReference type="Gene3D" id="2.130.10.10">
    <property type="entry name" value="YVTN repeat-like/Quinoprotein amine dehydrogenase"/>
    <property type="match status" value="1"/>
</dbReference>
<dbReference type="Proteomes" id="UP000023152">
    <property type="component" value="Unassembled WGS sequence"/>
</dbReference>
<proteinExistence type="predicted"/>
<dbReference type="PROSITE" id="PS50082">
    <property type="entry name" value="WD_REPEATS_2"/>
    <property type="match status" value="1"/>
</dbReference>
<keyword evidence="4" id="KW-0472">Membrane</keyword>
<keyword evidence="2" id="KW-0677">Repeat</keyword>
<reference evidence="5 6" key="1">
    <citation type="journal article" date="2013" name="Curr. Biol.">
        <title>The Genome of the Foraminiferan Reticulomyxa filosa.</title>
        <authorList>
            <person name="Glockner G."/>
            <person name="Hulsmann N."/>
            <person name="Schleicher M."/>
            <person name="Noegel A.A."/>
            <person name="Eichinger L."/>
            <person name="Gallinger C."/>
            <person name="Pawlowski J."/>
            <person name="Sierra R."/>
            <person name="Euteneuer U."/>
            <person name="Pillet L."/>
            <person name="Moustafa A."/>
            <person name="Platzer M."/>
            <person name="Groth M."/>
            <person name="Szafranski K."/>
            <person name="Schliwa M."/>
        </authorList>
    </citation>
    <scope>NUCLEOTIDE SEQUENCE [LARGE SCALE GENOMIC DNA]</scope>
</reference>
<evidence type="ECO:0000256" key="2">
    <source>
        <dbReference type="ARBA" id="ARBA00022737"/>
    </source>
</evidence>
<dbReference type="Pfam" id="PF00400">
    <property type="entry name" value="WD40"/>
    <property type="match status" value="1"/>
</dbReference>
<gene>
    <name evidence="5" type="ORF">RFI_04621</name>
</gene>
<dbReference type="InterPro" id="IPR001680">
    <property type="entry name" value="WD40_rpt"/>
</dbReference>
<comment type="caution">
    <text evidence="5">The sequence shown here is derived from an EMBL/GenBank/DDBJ whole genome shotgun (WGS) entry which is preliminary data.</text>
</comment>
<feature type="transmembrane region" description="Helical" evidence="4">
    <location>
        <begin position="103"/>
        <end position="124"/>
    </location>
</feature>
<dbReference type="GO" id="GO:0046540">
    <property type="term" value="C:U4/U6 x U5 tri-snRNP complex"/>
    <property type="evidence" value="ECO:0007669"/>
    <property type="project" value="TreeGrafter"/>
</dbReference>